<evidence type="ECO:0000313" key="3">
    <source>
        <dbReference type="Proteomes" id="UP001152178"/>
    </source>
</evidence>
<gene>
    <name evidence="2" type="ORF">OOJ09_29700</name>
</gene>
<dbReference type="InterPro" id="IPR010768">
    <property type="entry name" value="GATase1-like"/>
</dbReference>
<dbReference type="InterPro" id="IPR029062">
    <property type="entry name" value="Class_I_gatase-like"/>
</dbReference>
<evidence type="ECO:0000259" key="1">
    <source>
        <dbReference type="Pfam" id="PF07090"/>
    </source>
</evidence>
<keyword evidence="2" id="KW-0315">Glutamine amidotransferase</keyword>
<keyword evidence="3" id="KW-1185">Reference proteome</keyword>
<dbReference type="Proteomes" id="UP001152178">
    <property type="component" value="Unassembled WGS sequence"/>
</dbReference>
<dbReference type="PANTHER" id="PTHR37947">
    <property type="entry name" value="BLL2462 PROTEIN"/>
    <property type="match status" value="1"/>
</dbReference>
<dbReference type="Gene3D" id="3.40.50.880">
    <property type="match status" value="1"/>
</dbReference>
<comment type="caution">
    <text evidence="2">The sequence shown here is derived from an EMBL/GenBank/DDBJ whole genome shotgun (WGS) entry which is preliminary data.</text>
</comment>
<dbReference type="PANTHER" id="PTHR37947:SF1">
    <property type="entry name" value="BLL2462 PROTEIN"/>
    <property type="match status" value="1"/>
</dbReference>
<reference evidence="2" key="1">
    <citation type="submission" date="2022-11" db="EMBL/GenBank/DDBJ databases">
        <authorList>
            <person name="Coimbra C."/>
        </authorList>
    </citation>
    <scope>NUCLEOTIDE SEQUENCE</scope>
    <source>
        <strain evidence="2">Jales19</strain>
    </source>
</reference>
<dbReference type="RefSeq" id="WP_269908614.1">
    <property type="nucleotide sequence ID" value="NZ_JAPFQA010000025.1"/>
</dbReference>
<dbReference type="EMBL" id="JAPFQA010000025">
    <property type="protein sequence ID" value="MCZ8548360.1"/>
    <property type="molecule type" value="Genomic_DNA"/>
</dbReference>
<name>A0ABT4R3G1_9HYPH</name>
<evidence type="ECO:0000313" key="2">
    <source>
        <dbReference type="EMBL" id="MCZ8548360.1"/>
    </source>
</evidence>
<proteinExistence type="predicted"/>
<sequence length="269" mass="28659">MASLRLFDRPIGAGATMNVLLAGETFAATTSVAVGGDVLTSATSTNGATAFNAALAMEEIAVTQIGGERCAAEFPYDLDVLARYQAVVISDVGALTLLVTPDARAGRVGVNRLEVLKAYVENGGGLMLAGGYMGFQGMFGTARFHDTPVEDVLPVRCLPFCDGMEVPQGLQASILQSSHPIFAGVEGPLPPILGMNKLDFRRDGSSRLLATCHHRGTDWPLLAIRSHGRGRTAAWATDIGPHWLSQDFLLWPLYGKLMANMVRWLAGTE</sequence>
<dbReference type="Pfam" id="PF07090">
    <property type="entry name" value="GATase1_like"/>
    <property type="match status" value="1"/>
</dbReference>
<accession>A0ABT4R3G1</accession>
<dbReference type="SUPFAM" id="SSF52317">
    <property type="entry name" value="Class I glutamine amidotransferase-like"/>
    <property type="match status" value="1"/>
</dbReference>
<organism evidence="2 3">
    <name type="scientific">Mesorhizobium qingshengii</name>
    <dbReference type="NCBI Taxonomy" id="1165689"/>
    <lineage>
        <taxon>Bacteria</taxon>
        <taxon>Pseudomonadati</taxon>
        <taxon>Pseudomonadota</taxon>
        <taxon>Alphaproteobacteria</taxon>
        <taxon>Hyphomicrobiales</taxon>
        <taxon>Phyllobacteriaceae</taxon>
        <taxon>Mesorhizobium</taxon>
    </lineage>
</organism>
<feature type="domain" description="Putative glutamine amidotransferase" evidence="1">
    <location>
        <begin position="19"/>
        <end position="266"/>
    </location>
</feature>
<protein>
    <submittedName>
        <fullName evidence="2">Glutamine amidotransferase</fullName>
    </submittedName>
</protein>